<dbReference type="InParanoid" id="A0A1W0VYG6"/>
<dbReference type="ExpressionAtlas" id="A0A1W0VYG6">
    <property type="expression patterns" value="baseline and differential"/>
</dbReference>
<dbReference type="Gramene" id="OQU87168">
    <property type="protein sequence ID" value="OQU87168"/>
    <property type="gene ID" value="SORBI_3003G220266"/>
</dbReference>
<sequence length="147" mass="16535">MYPYPWLDSCVQISVVDLVQSWGKLQWCYDPCMSWTTSIDHFEFATVLQPSGIFAVDERQEISGSGKIEWRPGLHSPEYVYDVSSDEVRSVQAFAGRQVDVGLCMMWPSIDWERNTVGAYTQRLPVGSGSGTQGYKCDGGMDEWGAM</sequence>
<accession>A0A1W0VYG6</accession>
<proteinExistence type="predicted"/>
<reference evidence="2" key="2">
    <citation type="journal article" date="2018" name="Plant J.">
        <title>The Sorghum bicolor reference genome: improved assembly, gene annotations, a transcriptome atlas, and signatures of genome organization.</title>
        <authorList>
            <person name="McCormick R.F."/>
            <person name="Truong S.K."/>
            <person name="Sreedasyam A."/>
            <person name="Jenkins J."/>
            <person name="Shu S."/>
            <person name="Sims D."/>
            <person name="Kennedy M."/>
            <person name="Amirebrahimi M."/>
            <person name="Weers B.D."/>
            <person name="McKinley B."/>
            <person name="Mattison A."/>
            <person name="Morishige D.T."/>
            <person name="Grimwood J."/>
            <person name="Schmutz J."/>
            <person name="Mullet J.E."/>
        </authorList>
    </citation>
    <scope>NUCLEOTIDE SEQUENCE [LARGE SCALE GENOMIC DNA]</scope>
    <source>
        <strain evidence="2">cv. BTx623</strain>
    </source>
</reference>
<protein>
    <submittedName>
        <fullName evidence="1">Uncharacterized protein</fullName>
    </submittedName>
</protein>
<evidence type="ECO:0000313" key="1">
    <source>
        <dbReference type="EMBL" id="OQU87168.1"/>
    </source>
</evidence>
<dbReference type="Proteomes" id="UP000000768">
    <property type="component" value="Chromosome 3"/>
</dbReference>
<organism evidence="1 2">
    <name type="scientific">Sorghum bicolor</name>
    <name type="common">Sorghum</name>
    <name type="synonym">Sorghum vulgare</name>
    <dbReference type="NCBI Taxonomy" id="4558"/>
    <lineage>
        <taxon>Eukaryota</taxon>
        <taxon>Viridiplantae</taxon>
        <taxon>Streptophyta</taxon>
        <taxon>Embryophyta</taxon>
        <taxon>Tracheophyta</taxon>
        <taxon>Spermatophyta</taxon>
        <taxon>Magnoliopsida</taxon>
        <taxon>Liliopsida</taxon>
        <taxon>Poales</taxon>
        <taxon>Poaceae</taxon>
        <taxon>PACMAD clade</taxon>
        <taxon>Panicoideae</taxon>
        <taxon>Andropogonodae</taxon>
        <taxon>Andropogoneae</taxon>
        <taxon>Sorghinae</taxon>
        <taxon>Sorghum</taxon>
    </lineage>
</organism>
<gene>
    <name evidence="1" type="ORF">SORBI_3003G220266</name>
</gene>
<name>A0A1W0VYG6_SORBI</name>
<evidence type="ECO:0000313" key="2">
    <source>
        <dbReference type="Proteomes" id="UP000000768"/>
    </source>
</evidence>
<reference evidence="1 2" key="1">
    <citation type="journal article" date="2009" name="Nature">
        <title>The Sorghum bicolor genome and the diversification of grasses.</title>
        <authorList>
            <person name="Paterson A.H."/>
            <person name="Bowers J.E."/>
            <person name="Bruggmann R."/>
            <person name="Dubchak I."/>
            <person name="Grimwood J."/>
            <person name="Gundlach H."/>
            <person name="Haberer G."/>
            <person name="Hellsten U."/>
            <person name="Mitros T."/>
            <person name="Poliakov A."/>
            <person name="Schmutz J."/>
            <person name="Spannagl M."/>
            <person name="Tang H."/>
            <person name="Wang X."/>
            <person name="Wicker T."/>
            <person name="Bharti A.K."/>
            <person name="Chapman J."/>
            <person name="Feltus F.A."/>
            <person name="Gowik U."/>
            <person name="Grigoriev I.V."/>
            <person name="Lyons E."/>
            <person name="Maher C.A."/>
            <person name="Martis M."/>
            <person name="Narechania A."/>
            <person name="Otillar R.P."/>
            <person name="Penning B.W."/>
            <person name="Salamov A.A."/>
            <person name="Wang Y."/>
            <person name="Zhang L."/>
            <person name="Carpita N.C."/>
            <person name="Freeling M."/>
            <person name="Gingle A.R."/>
            <person name="Hash C.T."/>
            <person name="Keller B."/>
            <person name="Klein P."/>
            <person name="Kresovich S."/>
            <person name="McCann M.C."/>
            <person name="Ming R."/>
            <person name="Peterson D.G."/>
            <person name="Mehboob-ur-Rahman"/>
            <person name="Ware D."/>
            <person name="Westhoff P."/>
            <person name="Mayer K.F."/>
            <person name="Messing J."/>
            <person name="Rokhsar D.S."/>
        </authorList>
    </citation>
    <scope>NUCLEOTIDE SEQUENCE [LARGE SCALE GENOMIC DNA]</scope>
    <source>
        <strain evidence="2">cv. BTx623</strain>
    </source>
</reference>
<keyword evidence="2" id="KW-1185">Reference proteome</keyword>
<dbReference type="EMBL" id="CM000762">
    <property type="protein sequence ID" value="OQU87168.1"/>
    <property type="molecule type" value="Genomic_DNA"/>
</dbReference>
<dbReference type="AlphaFoldDB" id="A0A1W0VYG6"/>